<reference evidence="1 2" key="1">
    <citation type="submission" date="2016-10" db="EMBL/GenBank/DDBJ databases">
        <authorList>
            <person name="Varghese N."/>
            <person name="Submissions S."/>
        </authorList>
    </citation>
    <scope>NUCLEOTIDE SEQUENCE [LARGE SCALE GENOMIC DNA]</scope>
    <source>
        <strain evidence="1 2">WC1T17</strain>
    </source>
</reference>
<protein>
    <submittedName>
        <fullName evidence="1">Uncharacterized protein</fullName>
    </submittedName>
</protein>
<accession>A0ABY1AB80</accession>
<gene>
    <name evidence="1" type="ORF">SAMN05216431_10588</name>
</gene>
<evidence type="ECO:0000313" key="1">
    <source>
        <dbReference type="EMBL" id="SEM61838.1"/>
    </source>
</evidence>
<dbReference type="Proteomes" id="UP000182089">
    <property type="component" value="Unassembled WGS sequence"/>
</dbReference>
<proteinExistence type="predicted"/>
<name>A0ABY1AB80_9LACO</name>
<evidence type="ECO:0000313" key="2">
    <source>
        <dbReference type="Proteomes" id="UP000182089"/>
    </source>
</evidence>
<dbReference type="EMBL" id="FOCC01000005">
    <property type="protein sequence ID" value="SEM61838.1"/>
    <property type="molecule type" value="Genomic_DNA"/>
</dbReference>
<organism evidence="1 2">
    <name type="scientific">Ligilactobacillus ruminis</name>
    <dbReference type="NCBI Taxonomy" id="1623"/>
    <lineage>
        <taxon>Bacteria</taxon>
        <taxon>Bacillati</taxon>
        <taxon>Bacillota</taxon>
        <taxon>Bacilli</taxon>
        <taxon>Lactobacillales</taxon>
        <taxon>Lactobacillaceae</taxon>
        <taxon>Ligilactobacillus</taxon>
    </lineage>
</organism>
<sequence length="177" mass="20429">MILLLGFQVLFFLFMQASLTNNEWNKLNEAASLIKLKHLEYTQTKKHQVSLKVKTSKEISPKENFGFWNLQKSYYQKQIFAALTKKDLAQLKQGRYIRKLKWVDGKSILKIYQPQYDISGRIIGVLAVEDPSNEYGSLLLTLVVNFLKADCVLLLLCGSILVIKFKKQVKICQLNIN</sequence>
<comment type="caution">
    <text evidence="1">The sequence shown here is derived from an EMBL/GenBank/DDBJ whole genome shotgun (WGS) entry which is preliminary data.</text>
</comment>